<dbReference type="PANTHER" id="PTHR10796:SF124">
    <property type="entry name" value="SSD DOMAIN-CONTAINING PROTEIN"/>
    <property type="match status" value="1"/>
</dbReference>
<reference evidence="1 2" key="1">
    <citation type="submission" date="2015-09" db="EMBL/GenBank/DDBJ databases">
        <title>Draft genome of the parasitic nematode Teladorsagia circumcincta isolate WARC Sus (inbred).</title>
        <authorList>
            <person name="Mitreva M."/>
        </authorList>
    </citation>
    <scope>NUCLEOTIDE SEQUENCE [LARGE SCALE GENOMIC DNA]</scope>
    <source>
        <strain evidence="1 2">S</strain>
    </source>
</reference>
<keyword evidence="2" id="KW-1185">Reference proteome</keyword>
<proteinExistence type="predicted"/>
<dbReference type="GO" id="GO:0006897">
    <property type="term" value="P:endocytosis"/>
    <property type="evidence" value="ECO:0007669"/>
    <property type="project" value="TreeGrafter"/>
</dbReference>
<evidence type="ECO:0000313" key="1">
    <source>
        <dbReference type="EMBL" id="PIO54514.1"/>
    </source>
</evidence>
<dbReference type="Proteomes" id="UP000230423">
    <property type="component" value="Unassembled WGS sequence"/>
</dbReference>
<organism evidence="1 2">
    <name type="scientific">Teladorsagia circumcincta</name>
    <name type="common">Brown stomach worm</name>
    <name type="synonym">Ostertagia circumcincta</name>
    <dbReference type="NCBI Taxonomy" id="45464"/>
    <lineage>
        <taxon>Eukaryota</taxon>
        <taxon>Metazoa</taxon>
        <taxon>Ecdysozoa</taxon>
        <taxon>Nematoda</taxon>
        <taxon>Chromadorea</taxon>
        <taxon>Rhabditida</taxon>
        <taxon>Rhabditina</taxon>
        <taxon>Rhabditomorpha</taxon>
        <taxon>Strongyloidea</taxon>
        <taxon>Trichostrongylidae</taxon>
        <taxon>Teladorsagia</taxon>
    </lineage>
</organism>
<feature type="non-terminal residue" evidence="1">
    <location>
        <position position="1"/>
    </location>
</feature>
<dbReference type="GO" id="GO:0030659">
    <property type="term" value="C:cytoplasmic vesicle membrane"/>
    <property type="evidence" value="ECO:0007669"/>
    <property type="project" value="TreeGrafter"/>
</dbReference>
<dbReference type="GO" id="GO:0018996">
    <property type="term" value="P:molting cycle, collagen and cuticulin-based cuticle"/>
    <property type="evidence" value="ECO:0007669"/>
    <property type="project" value="TreeGrafter"/>
</dbReference>
<dbReference type="PANTHER" id="PTHR10796">
    <property type="entry name" value="PATCHED-RELATED"/>
    <property type="match status" value="1"/>
</dbReference>
<accession>A0A2G9T997</accession>
<dbReference type="GO" id="GO:0005886">
    <property type="term" value="C:plasma membrane"/>
    <property type="evidence" value="ECO:0007669"/>
    <property type="project" value="TreeGrafter"/>
</dbReference>
<dbReference type="OrthoDB" id="5819432at2759"/>
<dbReference type="EMBL" id="KZ395791">
    <property type="protein sequence ID" value="PIO54514.1"/>
    <property type="molecule type" value="Genomic_DNA"/>
</dbReference>
<sequence length="164" mass="19183">LINIVLTNSRPRHFLEIRKQYFPEDITRMDVAVMKPPQMQIAAEREPFMGLLREIESTPCSAGRNSTEFWYFAFEKYMGGLGFMDAWKAIVDDEEGFSENLRGFLMANDRYSYDILRSTNGTPKAFRFATRLRNVATDELIDRCAQRMRYNSTILEKFSAWASY</sequence>
<evidence type="ECO:0000313" key="2">
    <source>
        <dbReference type="Proteomes" id="UP000230423"/>
    </source>
</evidence>
<dbReference type="InterPro" id="IPR051697">
    <property type="entry name" value="Patched_domain-protein"/>
</dbReference>
<name>A0A2G9T997_TELCI</name>
<protein>
    <submittedName>
        <fullName evidence="1">Uncharacterized protein</fullName>
    </submittedName>
</protein>
<gene>
    <name evidence="1" type="ORF">TELCIR_24122</name>
</gene>
<dbReference type="AlphaFoldDB" id="A0A2G9T997"/>